<dbReference type="PANTHER" id="PTHR15081:SF1">
    <property type="entry name" value="NUCLEAR AUTOANTIGENIC SPERM PROTEIN"/>
    <property type="match status" value="1"/>
</dbReference>
<evidence type="ECO:0000313" key="5">
    <source>
        <dbReference type="Proteomes" id="UP000660262"/>
    </source>
</evidence>
<evidence type="ECO:0000256" key="2">
    <source>
        <dbReference type="ARBA" id="ARBA00022803"/>
    </source>
</evidence>
<feature type="region of interest" description="Disordered" evidence="3">
    <location>
        <begin position="92"/>
        <end position="154"/>
    </location>
</feature>
<evidence type="ECO:0000256" key="1">
    <source>
        <dbReference type="ARBA" id="ARBA00022737"/>
    </source>
</evidence>
<evidence type="ECO:0000313" key="4">
    <source>
        <dbReference type="EMBL" id="GHP06278.1"/>
    </source>
</evidence>
<reference evidence="4" key="1">
    <citation type="submission" date="2020-10" db="EMBL/GenBank/DDBJ databases">
        <title>Unveiling of a novel bifunctional photoreceptor, Dualchrome1, isolated from a cosmopolitan green alga.</title>
        <authorList>
            <person name="Suzuki S."/>
            <person name="Kawachi M."/>
        </authorList>
    </citation>
    <scope>NUCLEOTIDE SEQUENCE</scope>
    <source>
        <strain evidence="4">NIES 2893</strain>
    </source>
</reference>
<keyword evidence="1" id="KW-0677">Repeat</keyword>
<dbReference type="GO" id="GO:0042393">
    <property type="term" value="F:histone binding"/>
    <property type="evidence" value="ECO:0007669"/>
    <property type="project" value="TreeGrafter"/>
</dbReference>
<dbReference type="SUPFAM" id="SSF48452">
    <property type="entry name" value="TPR-like"/>
    <property type="match status" value="1"/>
</dbReference>
<evidence type="ECO:0000256" key="3">
    <source>
        <dbReference type="SAM" id="MobiDB-lite"/>
    </source>
</evidence>
<sequence length="401" mass="41868">MAHSAAAGSSHVATASELDALYEKGMLLLKESDLESAIDALGEFLAKSIATYGELDSRCALAYYKYGSALLYRAQEQADVLGEPLAKASAAQAQAQVQTQPQAQPVDGKGKGKLVEEEQDDDDDGDDDGDDDDGAAPGAAPQAAAAAAADDDDDDGTDLALAYKMLELARIIYERHPDAPGSGKVAVSSLRARIGETLMEMEAFQEAAEEFKVAAELRAGEAADRELVFVLFQRCVCECELKRPQDALRSCEQAAAAVAAAKQVAEAKEARALEEIMGDIDAKREEVVTMAEKELEEQKQQQQAASASAAAAAATTTTTAAAAAAPAPSSTAFSAPTMGAAPVRDLGVVSKGAKGRRVVMAPIATNSEPASKKARTDTDVVEEEEKAPVDTASKPQECAQQ</sequence>
<dbReference type="GO" id="GO:0034080">
    <property type="term" value="P:CENP-A containing chromatin assembly"/>
    <property type="evidence" value="ECO:0007669"/>
    <property type="project" value="TreeGrafter"/>
</dbReference>
<protein>
    <recommendedName>
        <fullName evidence="6">Tetratricopeptide SHNi-TPR domain-containing protein</fullName>
    </recommendedName>
</protein>
<comment type="caution">
    <text evidence="4">The sequence shown here is derived from an EMBL/GenBank/DDBJ whole genome shotgun (WGS) entry which is preliminary data.</text>
</comment>
<gene>
    <name evidence="4" type="ORF">PPROV_000502500</name>
</gene>
<dbReference type="AlphaFoldDB" id="A0A830HHF2"/>
<feature type="compositionally biased region" description="Acidic residues" evidence="3">
    <location>
        <begin position="117"/>
        <end position="134"/>
    </location>
</feature>
<dbReference type="InterPro" id="IPR051730">
    <property type="entry name" value="NASP-like"/>
</dbReference>
<feature type="region of interest" description="Disordered" evidence="3">
    <location>
        <begin position="355"/>
        <end position="401"/>
    </location>
</feature>
<keyword evidence="2" id="KW-0802">TPR repeat</keyword>
<keyword evidence="5" id="KW-1185">Reference proteome</keyword>
<proteinExistence type="predicted"/>
<dbReference type="PANTHER" id="PTHR15081">
    <property type="entry name" value="NUCLEAR AUTOANTIGENIC SPERM PROTEIN NASP -RELATED"/>
    <property type="match status" value="1"/>
</dbReference>
<feature type="compositionally biased region" description="Low complexity" evidence="3">
    <location>
        <begin position="135"/>
        <end position="148"/>
    </location>
</feature>
<accession>A0A830HHF2</accession>
<dbReference type="OrthoDB" id="5587616at2759"/>
<dbReference type="GO" id="GO:0005654">
    <property type="term" value="C:nucleoplasm"/>
    <property type="evidence" value="ECO:0007669"/>
    <property type="project" value="TreeGrafter"/>
</dbReference>
<feature type="compositionally biased region" description="Low complexity" evidence="3">
    <location>
        <begin position="92"/>
        <end position="104"/>
    </location>
</feature>
<dbReference type="Gene3D" id="1.25.40.10">
    <property type="entry name" value="Tetratricopeptide repeat domain"/>
    <property type="match status" value="1"/>
</dbReference>
<dbReference type="EMBL" id="BNJQ01000012">
    <property type="protein sequence ID" value="GHP06278.1"/>
    <property type="molecule type" value="Genomic_DNA"/>
</dbReference>
<dbReference type="InterPro" id="IPR011990">
    <property type="entry name" value="TPR-like_helical_dom_sf"/>
</dbReference>
<dbReference type="GO" id="GO:0006335">
    <property type="term" value="P:DNA replication-dependent chromatin assembly"/>
    <property type="evidence" value="ECO:0007669"/>
    <property type="project" value="TreeGrafter"/>
</dbReference>
<organism evidence="4 5">
    <name type="scientific">Pycnococcus provasolii</name>
    <dbReference type="NCBI Taxonomy" id="41880"/>
    <lineage>
        <taxon>Eukaryota</taxon>
        <taxon>Viridiplantae</taxon>
        <taxon>Chlorophyta</taxon>
        <taxon>Pseudoscourfieldiophyceae</taxon>
        <taxon>Pseudoscourfieldiales</taxon>
        <taxon>Pycnococcaceae</taxon>
        <taxon>Pycnococcus</taxon>
    </lineage>
</organism>
<evidence type="ECO:0008006" key="6">
    <source>
        <dbReference type="Google" id="ProtNLM"/>
    </source>
</evidence>
<name>A0A830HHF2_9CHLO</name>
<dbReference type="Proteomes" id="UP000660262">
    <property type="component" value="Unassembled WGS sequence"/>
</dbReference>